<evidence type="ECO:0000313" key="2">
    <source>
        <dbReference type="Proteomes" id="UP001213721"/>
    </source>
</evidence>
<sequence length="369" mass="42288">MTYNEAILSSIISYLQLSGAQEKTTIQNRFSIWYDSNYDFEVMLPNKNLVNHEQSLNLLTDAINQIASALCIRPERLTYKLINSNYDFLQVRTSGQKIEHGKINFDEGLTALTGLYEIIKLSANKNIKTKGKREVVKKYLSGVNMLAPQAGSFIYSVEFELVNTQENEVNIDPESVVSLGRYMNSNLAIMLDNISRKIISTEYISPATLLTLGVNTSFCNNFLGLFSKESEKLEFYFDWSFKERKLESVPDVISFNLHHKEKIIELKNILENSNIHKYVDLPAYIEKYSWPIDHEKGRVYLRLGIDGKDYSCFIETDSALYERLKAEHAKKQILITLDLLITSGNKTSIDVINVHNIKVDPTIEIDMTH</sequence>
<organism evidence="1 2">
    <name type="scientific">Aeromonas allosaccharophila</name>
    <dbReference type="NCBI Taxonomy" id="656"/>
    <lineage>
        <taxon>Bacteria</taxon>
        <taxon>Pseudomonadati</taxon>
        <taxon>Pseudomonadota</taxon>
        <taxon>Gammaproteobacteria</taxon>
        <taxon>Aeromonadales</taxon>
        <taxon>Aeromonadaceae</taxon>
        <taxon>Aeromonas</taxon>
    </lineage>
</organism>
<gene>
    <name evidence="1" type="ORF">PYU98_14400</name>
</gene>
<reference evidence="1" key="1">
    <citation type="submission" date="2023-02" db="EMBL/GenBank/DDBJ databases">
        <title>The sequence of Aeromonas allosaccharophila K520.</title>
        <authorList>
            <person name="Luo X."/>
        </authorList>
    </citation>
    <scope>NUCLEOTIDE SEQUENCE</scope>
    <source>
        <strain evidence="1">K520</strain>
    </source>
</reference>
<accession>A0AAX3NLY4</accession>
<evidence type="ECO:0000313" key="1">
    <source>
        <dbReference type="EMBL" id="WED75133.1"/>
    </source>
</evidence>
<dbReference type="Proteomes" id="UP001213721">
    <property type="component" value="Chromosome"/>
</dbReference>
<proteinExistence type="predicted"/>
<dbReference type="EMBL" id="CP118988">
    <property type="protein sequence ID" value="WED75133.1"/>
    <property type="molecule type" value="Genomic_DNA"/>
</dbReference>
<protein>
    <submittedName>
        <fullName evidence="1">Uncharacterized protein</fullName>
    </submittedName>
</protein>
<dbReference type="AlphaFoldDB" id="A0AAX3NLY4"/>
<dbReference type="RefSeq" id="WP_275056458.1">
    <property type="nucleotide sequence ID" value="NZ_CP118988.1"/>
</dbReference>
<name>A0AAX3NLY4_9GAMM</name>